<dbReference type="EnsemblPlants" id="PGSC0003DMT400087995">
    <property type="protein sequence ID" value="PGSC0003DMT400087995"/>
    <property type="gene ID" value="PGSC0003DMG400037566"/>
</dbReference>
<dbReference type="Pfam" id="PF08284">
    <property type="entry name" value="RVP_2"/>
    <property type="match status" value="1"/>
</dbReference>
<dbReference type="Proteomes" id="UP000011115">
    <property type="component" value="Unassembled WGS sequence"/>
</dbReference>
<dbReference type="Gramene" id="PGSC0003DMT400087995">
    <property type="protein sequence ID" value="PGSC0003DMT400087995"/>
    <property type="gene ID" value="PGSC0003DMG400037566"/>
</dbReference>
<protein>
    <submittedName>
        <fullName evidence="2">Retrotransposon gag protein</fullName>
    </submittedName>
</protein>
<feature type="region of interest" description="Disordered" evidence="1">
    <location>
        <begin position="54"/>
        <end position="95"/>
    </location>
</feature>
<dbReference type="AlphaFoldDB" id="M1DF09"/>
<sequence>MASRTVVFTTDRVVGHECLPSEKALRRSVIAIPIKTTDSLTVRGPHNVLWKLRNCPSSNQSQGGNNCRTQSTTSAAPTGRPIQQGNSSGTGGDQRHNRLYALQAHPDQEDSPDVVTDHKIRHRPLIARDEGDIRRRAQPYPSFGPSDSGTNAPKQNRFYALQTRGEQESSPDVVTGMFKVFQLDVYDLLDPGATLSFMTLYMAMRFDVLLDPFPVSTPIGDSVMAQRVYKKCL</sequence>
<dbReference type="HOGENOM" id="CLU_1191641_0_0_1"/>
<evidence type="ECO:0000256" key="1">
    <source>
        <dbReference type="SAM" id="MobiDB-lite"/>
    </source>
</evidence>
<feature type="compositionally biased region" description="Polar residues" evidence="1">
    <location>
        <begin position="145"/>
        <end position="154"/>
    </location>
</feature>
<feature type="region of interest" description="Disordered" evidence="1">
    <location>
        <begin position="129"/>
        <end position="154"/>
    </location>
</feature>
<reference evidence="3" key="1">
    <citation type="journal article" date="2011" name="Nature">
        <title>Genome sequence and analysis of the tuber crop potato.</title>
        <authorList>
            <consortium name="The Potato Genome Sequencing Consortium"/>
        </authorList>
    </citation>
    <scope>NUCLEOTIDE SEQUENCE [LARGE SCALE GENOMIC DNA]</scope>
    <source>
        <strain evidence="3">cv. DM1-3 516 R44</strain>
    </source>
</reference>
<evidence type="ECO:0000313" key="2">
    <source>
        <dbReference type="EnsemblPlants" id="PGSC0003DMT400087995"/>
    </source>
</evidence>
<proteinExistence type="predicted"/>
<evidence type="ECO:0000313" key="3">
    <source>
        <dbReference type="Proteomes" id="UP000011115"/>
    </source>
</evidence>
<keyword evidence="3" id="KW-1185">Reference proteome</keyword>
<accession>M1DF09</accession>
<dbReference type="InParanoid" id="M1DF09"/>
<feature type="compositionally biased region" description="Polar residues" evidence="1">
    <location>
        <begin position="55"/>
        <end position="87"/>
    </location>
</feature>
<organism evidence="2 3">
    <name type="scientific">Solanum tuberosum</name>
    <name type="common">Potato</name>
    <dbReference type="NCBI Taxonomy" id="4113"/>
    <lineage>
        <taxon>Eukaryota</taxon>
        <taxon>Viridiplantae</taxon>
        <taxon>Streptophyta</taxon>
        <taxon>Embryophyta</taxon>
        <taxon>Tracheophyta</taxon>
        <taxon>Spermatophyta</taxon>
        <taxon>Magnoliopsida</taxon>
        <taxon>eudicotyledons</taxon>
        <taxon>Gunneridae</taxon>
        <taxon>Pentapetalae</taxon>
        <taxon>asterids</taxon>
        <taxon>lamiids</taxon>
        <taxon>Solanales</taxon>
        <taxon>Solanaceae</taxon>
        <taxon>Solanoideae</taxon>
        <taxon>Solaneae</taxon>
        <taxon>Solanum</taxon>
    </lineage>
</organism>
<dbReference type="PaxDb" id="4113-PGSC0003DMT400087995"/>
<reference evidence="2" key="2">
    <citation type="submission" date="2015-06" db="UniProtKB">
        <authorList>
            <consortium name="EnsemblPlants"/>
        </authorList>
    </citation>
    <scope>IDENTIFICATION</scope>
    <source>
        <strain evidence="2">DM1-3 516 R44</strain>
    </source>
</reference>
<name>M1DF09_SOLTU</name>